<accession>A0A318KDL2</accession>
<dbReference type="Proteomes" id="UP000247555">
    <property type="component" value="Unassembled WGS sequence"/>
</dbReference>
<reference evidence="1 2" key="1">
    <citation type="submission" date="2018-05" db="EMBL/GenBank/DDBJ databases">
        <title>Genomic Encyclopedia of Type Strains, Phase IV (KMG-IV): sequencing the most valuable type-strain genomes for metagenomic binning, comparative biology and taxonomic classification.</title>
        <authorList>
            <person name="Goeker M."/>
        </authorList>
    </citation>
    <scope>NUCLEOTIDE SEQUENCE [LARGE SCALE GENOMIC DNA]</scope>
    <source>
        <strain evidence="1 2">DSM 29661</strain>
    </source>
</reference>
<evidence type="ECO:0000313" key="1">
    <source>
        <dbReference type="EMBL" id="PXX73730.1"/>
    </source>
</evidence>
<name>A0A318KDL2_9NEIS</name>
<organism evidence="1 2">
    <name type="scientific">Rivihabitans pingtungensis</name>
    <dbReference type="NCBI Taxonomy" id="1054498"/>
    <lineage>
        <taxon>Bacteria</taxon>
        <taxon>Pseudomonadati</taxon>
        <taxon>Pseudomonadota</taxon>
        <taxon>Betaproteobacteria</taxon>
        <taxon>Neisseriales</taxon>
        <taxon>Aquaspirillaceae</taxon>
        <taxon>Rivihabitans</taxon>
    </lineage>
</organism>
<dbReference type="AlphaFoldDB" id="A0A318KDL2"/>
<proteinExistence type="predicted"/>
<comment type="caution">
    <text evidence="1">The sequence shown here is derived from an EMBL/GenBank/DDBJ whole genome shotgun (WGS) entry which is preliminary data.</text>
</comment>
<evidence type="ECO:0000313" key="2">
    <source>
        <dbReference type="Proteomes" id="UP000247555"/>
    </source>
</evidence>
<protein>
    <submittedName>
        <fullName evidence="1">Uncharacterized protein</fullName>
    </submittedName>
</protein>
<dbReference type="EMBL" id="QJKI01000037">
    <property type="protein sequence ID" value="PXX73730.1"/>
    <property type="molecule type" value="Genomic_DNA"/>
</dbReference>
<sequence>MVYSENLEGNPDVNPGEGETARETARFFCVLVKVHGSYY</sequence>
<keyword evidence="2" id="KW-1185">Reference proteome</keyword>
<gene>
    <name evidence="1" type="ORF">DFR34_13710</name>
</gene>